<dbReference type="Gene3D" id="1.10.510.10">
    <property type="entry name" value="Transferase(Phosphotransferase) domain 1"/>
    <property type="match status" value="1"/>
</dbReference>
<evidence type="ECO:0000259" key="2">
    <source>
        <dbReference type="Pfam" id="PF17667"/>
    </source>
</evidence>
<evidence type="ECO:0000313" key="4">
    <source>
        <dbReference type="Proteomes" id="UP000256964"/>
    </source>
</evidence>
<accession>A0A371D9R2</accession>
<reference evidence="3 4" key="1">
    <citation type="journal article" date="2018" name="Biotechnol. Biofuels">
        <title>Integrative visual omics of the white-rot fungus Polyporus brumalis exposes the biotechnological potential of its oxidative enzymes for delignifying raw plant biomass.</title>
        <authorList>
            <person name="Miyauchi S."/>
            <person name="Rancon A."/>
            <person name="Drula E."/>
            <person name="Hage H."/>
            <person name="Chaduli D."/>
            <person name="Favel A."/>
            <person name="Grisel S."/>
            <person name="Henrissat B."/>
            <person name="Herpoel-Gimbert I."/>
            <person name="Ruiz-Duenas F.J."/>
            <person name="Chevret D."/>
            <person name="Hainaut M."/>
            <person name="Lin J."/>
            <person name="Wang M."/>
            <person name="Pangilinan J."/>
            <person name="Lipzen A."/>
            <person name="Lesage-Meessen L."/>
            <person name="Navarro D."/>
            <person name="Riley R."/>
            <person name="Grigoriev I.V."/>
            <person name="Zhou S."/>
            <person name="Raouche S."/>
            <person name="Rosso M.N."/>
        </authorList>
    </citation>
    <scope>NUCLEOTIDE SEQUENCE [LARGE SCALE GENOMIC DNA]</scope>
    <source>
        <strain evidence="3 4">BRFM 1820</strain>
    </source>
</reference>
<dbReference type="PANTHER" id="PTHR38248:SF2">
    <property type="entry name" value="FUNK1 11"/>
    <property type="match status" value="1"/>
</dbReference>
<dbReference type="InterPro" id="IPR008266">
    <property type="entry name" value="Tyr_kinase_AS"/>
</dbReference>
<sequence length="810" mass="91103">MSRVSFAGNTKTDSPARAYRQAAPLTSTKFDLQLHRGELRYNMHRKIVVCEHEKFFEQFMGSSAPRTYTNNLFAALETPTTESQMYDTLPNALNDSGLCPGYTFVATPHESHAADPTKQAVDCGMYKSKYVPQAADGSYARVDWSRMEISIECKAQCTEQDPFDPQAPDDQPTSEKRQEALGQILSYAELIFKHQQRTCHFMILFLGDFARLVRFDHSSIFATVKFNYKTDTRKLTDFLWRYSHQSVGKGGQDPTATRIEPNTTLWNSMLARKGSPESRATDHVQKLFDDSLDETWPWWQLEVQVAPPAGKRSTRSICTRRFAVGKPHFQAPGVTGRATRGYVALPIDSSGKVCGTFVYLKDAWRVDHKGIEKEGDTLYELNQAHVPYVPTLVCHGDLSGPEQTSDWRALWKEYYPNADDSECPLKRHQHYRLVVQEVGKPLTEFGPGSDELVFAISCVLQAHAAAYALGIIHRDISAGNILLYKDEDGDWNGLLNDWELSKRHDIEQGDGRQPDRTGTWQFMSAHALNSETRRIVLPDELESIFHVLLHIAVRFVPHNLPDVHVGQFLHDYFDDYCPHPTGLRCGSLKQSTMEDGVITGREVTPSPPEAALSRSSSPTSPWHSDTNSSFPEDDAPVRPQEKPPTLKRTHPLNDVVRELLSWFQAYYAFDTLESGAEEEAPVPEDSKVPSQSKRVQKMRRKAASRSTASLPSAAAAQSTSRPSMAAGVNVEELRALADNLSSHQPFINLIDRSLDQRWPQNDKTEDKKPKDGCVLRKTALPVASEPGTGSKKRQLLEQDARKDRAKRSKT</sequence>
<dbReference type="SUPFAM" id="SSF56112">
    <property type="entry name" value="Protein kinase-like (PK-like)"/>
    <property type="match status" value="1"/>
</dbReference>
<name>A0A371D9R2_9APHY</name>
<dbReference type="Pfam" id="PF17667">
    <property type="entry name" value="Pkinase_fungal"/>
    <property type="match status" value="1"/>
</dbReference>
<dbReference type="InterPro" id="IPR040976">
    <property type="entry name" value="Pkinase_fungal"/>
</dbReference>
<feature type="region of interest" description="Disordered" evidence="1">
    <location>
        <begin position="159"/>
        <end position="178"/>
    </location>
</feature>
<feature type="region of interest" description="Disordered" evidence="1">
    <location>
        <begin position="599"/>
        <end position="650"/>
    </location>
</feature>
<keyword evidence="4" id="KW-1185">Reference proteome</keyword>
<dbReference type="Proteomes" id="UP000256964">
    <property type="component" value="Unassembled WGS sequence"/>
</dbReference>
<feature type="compositionally biased region" description="Basic and acidic residues" evidence="1">
    <location>
        <begin position="758"/>
        <end position="774"/>
    </location>
</feature>
<feature type="compositionally biased region" description="Basic residues" evidence="1">
    <location>
        <begin position="694"/>
        <end position="703"/>
    </location>
</feature>
<feature type="domain" description="Fungal-type protein kinase" evidence="2">
    <location>
        <begin position="172"/>
        <end position="551"/>
    </location>
</feature>
<evidence type="ECO:0000313" key="3">
    <source>
        <dbReference type="EMBL" id="RDX49268.1"/>
    </source>
</evidence>
<evidence type="ECO:0000256" key="1">
    <source>
        <dbReference type="SAM" id="MobiDB-lite"/>
    </source>
</evidence>
<feature type="region of interest" description="Disordered" evidence="1">
    <location>
        <begin position="758"/>
        <end position="810"/>
    </location>
</feature>
<protein>
    <recommendedName>
        <fullName evidence="2">Fungal-type protein kinase domain-containing protein</fullName>
    </recommendedName>
</protein>
<dbReference type="OrthoDB" id="2739517at2759"/>
<feature type="region of interest" description="Disordered" evidence="1">
    <location>
        <begin position="677"/>
        <end position="723"/>
    </location>
</feature>
<dbReference type="EMBL" id="KZ857406">
    <property type="protein sequence ID" value="RDX49268.1"/>
    <property type="molecule type" value="Genomic_DNA"/>
</dbReference>
<dbReference type="InterPro" id="IPR011009">
    <property type="entry name" value="Kinase-like_dom_sf"/>
</dbReference>
<organism evidence="3 4">
    <name type="scientific">Lentinus brumalis</name>
    <dbReference type="NCBI Taxonomy" id="2498619"/>
    <lineage>
        <taxon>Eukaryota</taxon>
        <taxon>Fungi</taxon>
        <taxon>Dikarya</taxon>
        <taxon>Basidiomycota</taxon>
        <taxon>Agaricomycotina</taxon>
        <taxon>Agaricomycetes</taxon>
        <taxon>Polyporales</taxon>
        <taxon>Polyporaceae</taxon>
        <taxon>Lentinus</taxon>
    </lineage>
</organism>
<gene>
    <name evidence="3" type="ORF">OH76DRAFT_1483228</name>
</gene>
<dbReference type="PANTHER" id="PTHR38248">
    <property type="entry name" value="FUNK1 6"/>
    <property type="match status" value="1"/>
</dbReference>
<feature type="compositionally biased region" description="Low complexity" evidence="1">
    <location>
        <begin position="613"/>
        <end position="624"/>
    </location>
</feature>
<dbReference type="PROSITE" id="PS00109">
    <property type="entry name" value="PROTEIN_KINASE_TYR"/>
    <property type="match status" value="1"/>
</dbReference>
<dbReference type="AlphaFoldDB" id="A0A371D9R2"/>
<proteinExistence type="predicted"/>
<feature type="compositionally biased region" description="Polar residues" evidence="1">
    <location>
        <begin position="704"/>
        <end position="722"/>
    </location>
</feature>
<dbReference type="STRING" id="139420.A0A371D9R2"/>
<dbReference type="GO" id="GO:0004672">
    <property type="term" value="F:protein kinase activity"/>
    <property type="evidence" value="ECO:0007669"/>
    <property type="project" value="InterPro"/>
</dbReference>